<dbReference type="Proteomes" id="UP000015241">
    <property type="component" value="Unassembled WGS sequence"/>
</dbReference>
<dbReference type="AlphaFoldDB" id="S8E3M9"/>
<dbReference type="HOGENOM" id="CLU_1855318_0_0_1"/>
<accession>S8E3M9</accession>
<gene>
    <name evidence="1" type="ORF">FOMPIDRAFT_1016865</name>
</gene>
<proteinExistence type="predicted"/>
<protein>
    <submittedName>
        <fullName evidence="1">Uncharacterized protein</fullName>
    </submittedName>
</protein>
<keyword evidence="2" id="KW-1185">Reference proteome</keyword>
<sequence length="138" mass="15399">MNGSIGEGVIMGAPVEVPEQLISRMLVPDVPVLRVRIDVQIELVVSPAGEARACHKGHCHLCRSSQNWTVEVSVAESWVNMAYRSPRNVMLAMFAQKKVLRVVNKVSSHQHQHDTSCQRRDGGKLIARLRMGHEVARQ</sequence>
<reference evidence="1 2" key="1">
    <citation type="journal article" date="2012" name="Science">
        <title>The Paleozoic origin of enzymatic lignin decomposition reconstructed from 31 fungal genomes.</title>
        <authorList>
            <person name="Floudas D."/>
            <person name="Binder M."/>
            <person name="Riley R."/>
            <person name="Barry K."/>
            <person name="Blanchette R.A."/>
            <person name="Henrissat B."/>
            <person name="Martinez A.T."/>
            <person name="Otillar R."/>
            <person name="Spatafora J.W."/>
            <person name="Yadav J.S."/>
            <person name="Aerts A."/>
            <person name="Benoit I."/>
            <person name="Boyd A."/>
            <person name="Carlson A."/>
            <person name="Copeland A."/>
            <person name="Coutinho P.M."/>
            <person name="de Vries R.P."/>
            <person name="Ferreira P."/>
            <person name="Findley K."/>
            <person name="Foster B."/>
            <person name="Gaskell J."/>
            <person name="Glotzer D."/>
            <person name="Gorecki P."/>
            <person name="Heitman J."/>
            <person name="Hesse C."/>
            <person name="Hori C."/>
            <person name="Igarashi K."/>
            <person name="Jurgens J.A."/>
            <person name="Kallen N."/>
            <person name="Kersten P."/>
            <person name="Kohler A."/>
            <person name="Kuees U."/>
            <person name="Kumar T.K.A."/>
            <person name="Kuo A."/>
            <person name="LaButti K."/>
            <person name="Larrondo L.F."/>
            <person name="Lindquist E."/>
            <person name="Ling A."/>
            <person name="Lombard V."/>
            <person name="Lucas S."/>
            <person name="Lundell T."/>
            <person name="Martin R."/>
            <person name="McLaughlin D.J."/>
            <person name="Morgenstern I."/>
            <person name="Morin E."/>
            <person name="Murat C."/>
            <person name="Nagy L.G."/>
            <person name="Nolan M."/>
            <person name="Ohm R.A."/>
            <person name="Patyshakuliyeva A."/>
            <person name="Rokas A."/>
            <person name="Ruiz-Duenas F.J."/>
            <person name="Sabat G."/>
            <person name="Salamov A."/>
            <person name="Samejima M."/>
            <person name="Schmutz J."/>
            <person name="Slot J.C."/>
            <person name="St John F."/>
            <person name="Stenlid J."/>
            <person name="Sun H."/>
            <person name="Sun S."/>
            <person name="Syed K."/>
            <person name="Tsang A."/>
            <person name="Wiebenga A."/>
            <person name="Young D."/>
            <person name="Pisabarro A."/>
            <person name="Eastwood D.C."/>
            <person name="Martin F."/>
            <person name="Cullen D."/>
            <person name="Grigoriev I.V."/>
            <person name="Hibbett D.S."/>
        </authorList>
    </citation>
    <scope>NUCLEOTIDE SEQUENCE</scope>
    <source>
        <strain evidence="2">FP-58527</strain>
    </source>
</reference>
<name>S8E3M9_FOMSC</name>
<evidence type="ECO:0000313" key="1">
    <source>
        <dbReference type="EMBL" id="EPS99726.1"/>
    </source>
</evidence>
<dbReference type="InParanoid" id="S8E3M9"/>
<evidence type="ECO:0000313" key="2">
    <source>
        <dbReference type="Proteomes" id="UP000015241"/>
    </source>
</evidence>
<dbReference type="EMBL" id="KE504154">
    <property type="protein sequence ID" value="EPS99726.1"/>
    <property type="molecule type" value="Genomic_DNA"/>
</dbReference>
<organism evidence="1 2">
    <name type="scientific">Fomitopsis schrenkii</name>
    <name type="common">Brown rot fungus</name>
    <dbReference type="NCBI Taxonomy" id="2126942"/>
    <lineage>
        <taxon>Eukaryota</taxon>
        <taxon>Fungi</taxon>
        <taxon>Dikarya</taxon>
        <taxon>Basidiomycota</taxon>
        <taxon>Agaricomycotina</taxon>
        <taxon>Agaricomycetes</taxon>
        <taxon>Polyporales</taxon>
        <taxon>Fomitopsis</taxon>
    </lineage>
</organism>